<protein>
    <submittedName>
        <fullName evidence="2">Uncharacterized protein</fullName>
    </submittedName>
</protein>
<proteinExistence type="predicted"/>
<name>A0ABN6FV68_9GAMM</name>
<keyword evidence="3" id="KW-1185">Reference proteome</keyword>
<dbReference type="Proteomes" id="UP000681317">
    <property type="component" value="Chromosome"/>
</dbReference>
<reference evidence="2 3" key="1">
    <citation type="submission" date="2021-03" db="EMBL/GenBank/DDBJ databases">
        <title>Complete Genome Sequences of Two Lysobacter Strains Isolated from Sea Water (Lysobacter caseinilyticus) and Soil (Lysobacter helvus) in South Korea.</title>
        <authorList>
            <person name="Watanabe Y."/>
            <person name="Arakawa K."/>
        </authorList>
    </citation>
    <scope>NUCLEOTIDE SEQUENCE [LARGE SCALE GENOMIC DNA]</scope>
    <source>
        <strain evidence="2 3">KVB24</strain>
    </source>
</reference>
<organism evidence="2 3">
    <name type="scientific">Noviluteimonas caseinilytica</name>
    <dbReference type="NCBI Taxonomy" id="2675101"/>
    <lineage>
        <taxon>Bacteria</taxon>
        <taxon>Pseudomonadati</taxon>
        <taxon>Pseudomonadota</taxon>
        <taxon>Gammaproteobacteria</taxon>
        <taxon>Lysobacterales</taxon>
        <taxon>Lysobacteraceae</taxon>
        <taxon>Noviluteimonas</taxon>
    </lineage>
</organism>
<gene>
    <name evidence="2" type="ORF">LYSCAS_26460</name>
</gene>
<dbReference type="RefSeq" id="WP_213434536.1">
    <property type="nucleotide sequence ID" value="NZ_AP024545.1"/>
</dbReference>
<evidence type="ECO:0000313" key="2">
    <source>
        <dbReference type="EMBL" id="BCT93622.1"/>
    </source>
</evidence>
<keyword evidence="1" id="KW-0472">Membrane</keyword>
<feature type="transmembrane region" description="Helical" evidence="1">
    <location>
        <begin position="104"/>
        <end position="128"/>
    </location>
</feature>
<sequence>MTRSIYAVARVPALIRYGIAAIVAGFMVFAGVALAGAGHGWVAGGFGCFALAPICFVAWANAVGARPSRPRAVATAGLALVACIVVAVATSFEGFARFVHHWSAVGIGGILVAGFAYLNALLVSAVTIKRAG</sequence>
<dbReference type="EMBL" id="AP024545">
    <property type="protein sequence ID" value="BCT93622.1"/>
    <property type="molecule type" value="Genomic_DNA"/>
</dbReference>
<evidence type="ECO:0000313" key="3">
    <source>
        <dbReference type="Proteomes" id="UP000681317"/>
    </source>
</evidence>
<feature type="transmembrane region" description="Helical" evidence="1">
    <location>
        <begin position="14"/>
        <end position="35"/>
    </location>
</feature>
<accession>A0ABN6FV68</accession>
<feature type="transmembrane region" description="Helical" evidence="1">
    <location>
        <begin position="72"/>
        <end position="92"/>
    </location>
</feature>
<feature type="transmembrane region" description="Helical" evidence="1">
    <location>
        <begin position="41"/>
        <end position="60"/>
    </location>
</feature>
<keyword evidence="1" id="KW-1133">Transmembrane helix</keyword>
<evidence type="ECO:0000256" key="1">
    <source>
        <dbReference type="SAM" id="Phobius"/>
    </source>
</evidence>
<keyword evidence="1" id="KW-0812">Transmembrane</keyword>